<keyword evidence="13" id="KW-1015">Disulfide bond</keyword>
<evidence type="ECO:0000256" key="9">
    <source>
        <dbReference type="ARBA" id="ARBA00023006"/>
    </source>
</evidence>
<feature type="region of interest" description="Disordered" evidence="15">
    <location>
        <begin position="171"/>
        <end position="202"/>
    </location>
</feature>
<dbReference type="GO" id="GO:0006914">
    <property type="term" value="P:autophagy"/>
    <property type="evidence" value="ECO:0007669"/>
    <property type="project" value="UniProtKB-KW"/>
</dbReference>
<evidence type="ECO:0000256" key="12">
    <source>
        <dbReference type="ARBA" id="ARBA00023136"/>
    </source>
</evidence>
<proteinExistence type="inferred from homology"/>
<feature type="compositionally biased region" description="Low complexity" evidence="15">
    <location>
        <begin position="176"/>
        <end position="202"/>
    </location>
</feature>
<protein>
    <recommendedName>
        <fullName evidence="5">Autophagy-related protein 27</fullName>
    </recommendedName>
</protein>
<dbReference type="Pfam" id="PF09451">
    <property type="entry name" value="ATG27"/>
    <property type="match status" value="1"/>
</dbReference>
<evidence type="ECO:0000256" key="11">
    <source>
        <dbReference type="ARBA" id="ARBA00023128"/>
    </source>
</evidence>
<evidence type="ECO:0000256" key="14">
    <source>
        <dbReference type="ARBA" id="ARBA00023329"/>
    </source>
</evidence>
<keyword evidence="6 16" id="KW-0812">Transmembrane</keyword>
<evidence type="ECO:0000256" key="13">
    <source>
        <dbReference type="ARBA" id="ARBA00023157"/>
    </source>
</evidence>
<keyword evidence="14" id="KW-0968">Cytoplasmic vesicle</keyword>
<feature type="signal peptide" evidence="17">
    <location>
        <begin position="1"/>
        <end position="18"/>
    </location>
</feature>
<dbReference type="PROSITE" id="PS51914">
    <property type="entry name" value="MRH"/>
    <property type="match status" value="1"/>
</dbReference>
<dbReference type="InterPro" id="IPR044865">
    <property type="entry name" value="MRH_dom"/>
</dbReference>
<keyword evidence="12 16" id="KW-0472">Membrane</keyword>
<keyword evidence="7 17" id="KW-0732">Signal</keyword>
<dbReference type="EMBL" id="JAWIZZ010000006">
    <property type="protein sequence ID" value="KAK5782231.1"/>
    <property type="molecule type" value="Genomic_DNA"/>
</dbReference>
<evidence type="ECO:0000313" key="20">
    <source>
        <dbReference type="Proteomes" id="UP001306508"/>
    </source>
</evidence>
<evidence type="ECO:0000256" key="5">
    <source>
        <dbReference type="ARBA" id="ARBA00013776"/>
    </source>
</evidence>
<evidence type="ECO:0000256" key="8">
    <source>
        <dbReference type="ARBA" id="ARBA00022989"/>
    </source>
</evidence>
<feature type="transmembrane region" description="Helical" evidence="16">
    <location>
        <begin position="211"/>
        <end position="229"/>
    </location>
</feature>
<keyword evidence="11" id="KW-0496">Mitochondrion</keyword>
<comment type="similarity">
    <text evidence="4">Belongs to the ATG27 family.</text>
</comment>
<sequence>MNLSKIIYLISLFIITNAIKCSNHEILQNYQLLDHFATGEIKKNTPPSQTIESWWLNICEENIDNFQPDNNCEKNDLLCGITKVFLQNQENLLTTKIIEFNNRLAFDIDTDESEQTLYITLKSKKWGSYNLDANIDWQCNDNLKTDEITDSVWLDEEINLSIRGPSACLKDKNKNGDNNNDNNNNNNNNNNRNNSNNEGTENKKNGSGLSWFTWLFLYALLFTLFYLLITSYMNSRGGNLEDFRQEFIDRSTQLLVSLPSFCKEVISKIVGSRSTTSERGGYSAV</sequence>
<evidence type="ECO:0000256" key="3">
    <source>
        <dbReference type="ARBA" id="ARBA00004614"/>
    </source>
</evidence>
<dbReference type="InterPro" id="IPR018939">
    <property type="entry name" value="Autophagy-rel_prot_27"/>
</dbReference>
<evidence type="ECO:0000256" key="15">
    <source>
        <dbReference type="SAM" id="MobiDB-lite"/>
    </source>
</evidence>
<name>A0AAN8A9L6_9SACH</name>
<evidence type="ECO:0000256" key="16">
    <source>
        <dbReference type="SAM" id="Phobius"/>
    </source>
</evidence>
<dbReference type="Proteomes" id="UP001306508">
    <property type="component" value="Unassembled WGS sequence"/>
</dbReference>
<dbReference type="GO" id="GO:0030659">
    <property type="term" value="C:cytoplasmic vesicle membrane"/>
    <property type="evidence" value="ECO:0007669"/>
    <property type="project" value="UniProtKB-SubCell"/>
</dbReference>
<evidence type="ECO:0000256" key="10">
    <source>
        <dbReference type="ARBA" id="ARBA00023034"/>
    </source>
</evidence>
<keyword evidence="9" id="KW-0072">Autophagy</keyword>
<keyword evidence="20" id="KW-1185">Reference proteome</keyword>
<evidence type="ECO:0000313" key="19">
    <source>
        <dbReference type="EMBL" id="KAK5782231.1"/>
    </source>
</evidence>
<comment type="subcellular location">
    <subcellularLocation>
        <location evidence="2">Cytoplasmic vesicle membrane</location>
        <topology evidence="2">Single-pass type I membrane protein</topology>
    </subcellularLocation>
    <subcellularLocation>
        <location evidence="3">Golgi apparatus membrane</location>
        <topology evidence="3">Single-pass type I membrane protein</topology>
    </subcellularLocation>
    <subcellularLocation>
        <location evidence="1">Mitochondrion membrane</location>
        <topology evidence="1">Single-pass membrane protein</topology>
    </subcellularLocation>
</comment>
<accession>A0AAN8A9L6</accession>
<evidence type="ECO:0000256" key="4">
    <source>
        <dbReference type="ARBA" id="ARBA00005363"/>
    </source>
</evidence>
<evidence type="ECO:0000256" key="1">
    <source>
        <dbReference type="ARBA" id="ARBA00004304"/>
    </source>
</evidence>
<evidence type="ECO:0000256" key="7">
    <source>
        <dbReference type="ARBA" id="ARBA00022729"/>
    </source>
</evidence>
<feature type="chain" id="PRO_5042878614" description="Autophagy-related protein 27" evidence="17">
    <location>
        <begin position="19"/>
        <end position="285"/>
    </location>
</feature>
<keyword evidence="10" id="KW-0333">Golgi apparatus</keyword>
<gene>
    <name evidence="19" type="ORF">RI543_000161</name>
</gene>
<evidence type="ECO:0000259" key="18">
    <source>
        <dbReference type="PROSITE" id="PS51914"/>
    </source>
</evidence>
<organism evidence="19 20">
    <name type="scientific">Arxiozyma heterogenica</name>
    <dbReference type="NCBI Taxonomy" id="278026"/>
    <lineage>
        <taxon>Eukaryota</taxon>
        <taxon>Fungi</taxon>
        <taxon>Dikarya</taxon>
        <taxon>Ascomycota</taxon>
        <taxon>Saccharomycotina</taxon>
        <taxon>Saccharomycetes</taxon>
        <taxon>Saccharomycetales</taxon>
        <taxon>Saccharomycetaceae</taxon>
        <taxon>Arxiozyma</taxon>
    </lineage>
</organism>
<dbReference type="GO" id="GO:0031966">
    <property type="term" value="C:mitochondrial membrane"/>
    <property type="evidence" value="ECO:0007669"/>
    <property type="project" value="UniProtKB-SubCell"/>
</dbReference>
<evidence type="ECO:0000256" key="6">
    <source>
        <dbReference type="ARBA" id="ARBA00022692"/>
    </source>
</evidence>
<evidence type="ECO:0000256" key="2">
    <source>
        <dbReference type="ARBA" id="ARBA00004358"/>
    </source>
</evidence>
<feature type="domain" description="MRH" evidence="18">
    <location>
        <begin position="19"/>
        <end position="170"/>
    </location>
</feature>
<reference evidence="20" key="1">
    <citation type="submission" date="2023-07" db="EMBL/GenBank/DDBJ databases">
        <title>A draft genome of Kazachstania heterogenica Y-27499.</title>
        <authorList>
            <person name="Donic C."/>
            <person name="Kralova J.S."/>
            <person name="Fidel L."/>
            <person name="Ben-Dor S."/>
            <person name="Jung S."/>
        </authorList>
    </citation>
    <scope>NUCLEOTIDE SEQUENCE [LARGE SCALE GENOMIC DNA]</scope>
    <source>
        <strain evidence="20">Y27499</strain>
    </source>
</reference>
<keyword evidence="8 16" id="KW-1133">Transmembrane helix</keyword>
<evidence type="ECO:0000256" key="17">
    <source>
        <dbReference type="SAM" id="SignalP"/>
    </source>
</evidence>
<comment type="caution">
    <text evidence="19">The sequence shown here is derived from an EMBL/GenBank/DDBJ whole genome shotgun (WGS) entry which is preliminary data.</text>
</comment>
<dbReference type="GO" id="GO:0000139">
    <property type="term" value="C:Golgi membrane"/>
    <property type="evidence" value="ECO:0007669"/>
    <property type="project" value="UniProtKB-SubCell"/>
</dbReference>
<dbReference type="AlphaFoldDB" id="A0AAN8A9L6"/>